<keyword evidence="2" id="KW-1133">Transmembrane helix</keyword>
<name>A0AA94HRT2_DESDE</name>
<sequence>MDFKTAVKICLLQKYCDFRGRARRAEFWWFVLFGAIVNTGLGMVTNAAPQEGVMAARVVTAVLLLPHFAVTARRLHDANLSGWVQVVPVSLALLGGAAVHLDFGTSAYMCIMLAGLSGLWLIIVYARPGTVGTNRFGPDPLEGGTPVQGAGQQGQNMPSGASGGASGSVAASSGGANGPDAAWARLASNPAREQGGEKKPAAMRPGQRAVPDKRD</sequence>
<dbReference type="RefSeq" id="WP_072311322.1">
    <property type="nucleotide sequence ID" value="NZ_FPIW01000006.1"/>
</dbReference>
<feature type="transmembrane region" description="Helical" evidence="2">
    <location>
        <begin position="27"/>
        <end position="48"/>
    </location>
</feature>
<dbReference type="PANTHER" id="PTHR34980:SF2">
    <property type="entry name" value="INNER MEMBRANE PROTEIN YHAH-RELATED"/>
    <property type="match status" value="1"/>
</dbReference>
<comment type="caution">
    <text evidence="3">The sequence shown here is derived from an EMBL/GenBank/DDBJ whole genome shotgun (WGS) entry which is preliminary data.</text>
</comment>
<reference evidence="4" key="1">
    <citation type="submission" date="2016-11" db="EMBL/GenBank/DDBJ databases">
        <authorList>
            <person name="Jaros S."/>
            <person name="Januszkiewicz K."/>
            <person name="Wedrychowicz H."/>
        </authorList>
    </citation>
    <scope>NUCLEOTIDE SEQUENCE [LARGE SCALE GENOMIC DNA]</scope>
    <source>
        <strain evidence="4">DSM 7057</strain>
    </source>
</reference>
<evidence type="ECO:0000313" key="4">
    <source>
        <dbReference type="Proteomes" id="UP000182680"/>
    </source>
</evidence>
<dbReference type="EMBL" id="FPIW01000006">
    <property type="protein sequence ID" value="SFW25264.1"/>
    <property type="molecule type" value="Genomic_DNA"/>
</dbReference>
<dbReference type="Pfam" id="PF05656">
    <property type="entry name" value="DUF805"/>
    <property type="match status" value="1"/>
</dbReference>
<accession>A0AA94HRT2</accession>
<organism evidence="3 4">
    <name type="scientific">Desulfovibrio desulfuricans</name>
    <dbReference type="NCBI Taxonomy" id="876"/>
    <lineage>
        <taxon>Bacteria</taxon>
        <taxon>Pseudomonadati</taxon>
        <taxon>Thermodesulfobacteriota</taxon>
        <taxon>Desulfovibrionia</taxon>
        <taxon>Desulfovibrionales</taxon>
        <taxon>Desulfovibrionaceae</taxon>
        <taxon>Desulfovibrio</taxon>
    </lineage>
</organism>
<keyword evidence="2" id="KW-0472">Membrane</keyword>
<dbReference type="AlphaFoldDB" id="A0AA94HRT2"/>
<evidence type="ECO:0000256" key="1">
    <source>
        <dbReference type="SAM" id="MobiDB-lite"/>
    </source>
</evidence>
<protein>
    <submittedName>
        <fullName evidence="3">Uncharacterized membrane protein YhaH, DUF805 family</fullName>
    </submittedName>
</protein>
<proteinExistence type="predicted"/>
<dbReference type="GO" id="GO:0005886">
    <property type="term" value="C:plasma membrane"/>
    <property type="evidence" value="ECO:0007669"/>
    <property type="project" value="TreeGrafter"/>
</dbReference>
<evidence type="ECO:0000313" key="3">
    <source>
        <dbReference type="EMBL" id="SFW25264.1"/>
    </source>
</evidence>
<dbReference type="PANTHER" id="PTHR34980">
    <property type="entry name" value="INNER MEMBRANE PROTEIN-RELATED-RELATED"/>
    <property type="match status" value="1"/>
</dbReference>
<dbReference type="Proteomes" id="UP000182680">
    <property type="component" value="Unassembled WGS sequence"/>
</dbReference>
<feature type="transmembrane region" description="Helical" evidence="2">
    <location>
        <begin position="106"/>
        <end position="126"/>
    </location>
</feature>
<feature type="region of interest" description="Disordered" evidence="1">
    <location>
        <begin position="136"/>
        <end position="215"/>
    </location>
</feature>
<dbReference type="InterPro" id="IPR008523">
    <property type="entry name" value="DUF805"/>
</dbReference>
<evidence type="ECO:0000256" key="2">
    <source>
        <dbReference type="SAM" id="Phobius"/>
    </source>
</evidence>
<gene>
    <name evidence="3" type="ORF">SAMN02910291_00561</name>
</gene>
<feature type="transmembrane region" description="Helical" evidence="2">
    <location>
        <begin position="54"/>
        <end position="70"/>
    </location>
</feature>
<keyword evidence="2" id="KW-0812">Transmembrane</keyword>
<feature type="transmembrane region" description="Helical" evidence="2">
    <location>
        <begin position="82"/>
        <end position="100"/>
    </location>
</feature>